<dbReference type="Gene3D" id="3.60.60.10">
    <property type="entry name" value="Penicillin V Acylase, Chain A"/>
    <property type="match status" value="1"/>
</dbReference>
<dbReference type="PANTHER" id="PTHR35527:SF2">
    <property type="entry name" value="HYDROLASE"/>
    <property type="match status" value="1"/>
</dbReference>
<keyword evidence="5" id="KW-1185">Reference proteome</keyword>
<dbReference type="Pfam" id="PF02275">
    <property type="entry name" value="CBAH"/>
    <property type="match status" value="1"/>
</dbReference>
<dbReference type="RefSeq" id="WP_146401371.1">
    <property type="nucleotide sequence ID" value="NZ_SJPJ01000001.1"/>
</dbReference>
<evidence type="ECO:0000259" key="3">
    <source>
        <dbReference type="Pfam" id="PF02275"/>
    </source>
</evidence>
<dbReference type="Proteomes" id="UP000315010">
    <property type="component" value="Unassembled WGS sequence"/>
</dbReference>
<evidence type="ECO:0000313" key="5">
    <source>
        <dbReference type="Proteomes" id="UP000315010"/>
    </source>
</evidence>
<evidence type="ECO:0000256" key="1">
    <source>
        <dbReference type="ARBA" id="ARBA00006625"/>
    </source>
</evidence>
<evidence type="ECO:0000256" key="2">
    <source>
        <dbReference type="ARBA" id="ARBA00022801"/>
    </source>
</evidence>
<evidence type="ECO:0000313" key="4">
    <source>
        <dbReference type="EMBL" id="TWT83923.1"/>
    </source>
</evidence>
<dbReference type="SUPFAM" id="SSF56235">
    <property type="entry name" value="N-terminal nucleophile aminohydrolases (Ntn hydrolases)"/>
    <property type="match status" value="1"/>
</dbReference>
<protein>
    <recommendedName>
        <fullName evidence="3">Choloylglycine hydrolase/NAAA C-terminal domain-containing protein</fullName>
    </recommendedName>
</protein>
<reference evidence="4 5" key="1">
    <citation type="submission" date="2019-02" db="EMBL/GenBank/DDBJ databases">
        <title>Deep-cultivation of Planctomycetes and their phenomic and genomic characterization uncovers novel biology.</title>
        <authorList>
            <person name="Wiegand S."/>
            <person name="Jogler M."/>
            <person name="Boedeker C."/>
            <person name="Pinto D."/>
            <person name="Vollmers J."/>
            <person name="Rivas-Marin E."/>
            <person name="Kohn T."/>
            <person name="Peeters S.H."/>
            <person name="Heuer A."/>
            <person name="Rast P."/>
            <person name="Oberbeckmann S."/>
            <person name="Bunk B."/>
            <person name="Jeske O."/>
            <person name="Meyerdierks A."/>
            <person name="Storesund J.E."/>
            <person name="Kallscheuer N."/>
            <person name="Luecker S."/>
            <person name="Lage O.M."/>
            <person name="Pohl T."/>
            <person name="Merkel B.J."/>
            <person name="Hornburger P."/>
            <person name="Mueller R.-W."/>
            <person name="Bruemmer F."/>
            <person name="Labrenz M."/>
            <person name="Spormann A.M."/>
            <person name="Op Den Camp H."/>
            <person name="Overmann J."/>
            <person name="Amann R."/>
            <person name="Jetten M.S.M."/>
            <person name="Mascher T."/>
            <person name="Medema M.H."/>
            <person name="Devos D.P."/>
            <person name="Kaster A.-K."/>
            <person name="Ovreas L."/>
            <person name="Rohde M."/>
            <person name="Galperin M.Y."/>
            <person name="Jogler C."/>
        </authorList>
    </citation>
    <scope>NUCLEOTIDE SEQUENCE [LARGE SCALE GENOMIC DNA]</scope>
    <source>
        <strain evidence="4 5">CA13</strain>
    </source>
</reference>
<dbReference type="InterPro" id="IPR029132">
    <property type="entry name" value="CBAH/NAAA_C"/>
</dbReference>
<comment type="similarity">
    <text evidence="1">Belongs to the peptidase C59 family.</text>
</comment>
<sequence>MNRTYQVSHIFVALLTIGSIVSNGGGISAHACTVMRFSVDGQLFVARNHDWPFGDGLMVVNQRGIEKKGISAVQPAIWTSKYGSVSFVQFGREIPFAGMNEVGLTVDLLQLHEASFPTPKRAGRSVNVIQWVQYQLDTAKSVEEVIKSLDRVYPMPLLPTVERVHYFVTDEKGGVAVIEFINGVPVVQTGSNVSQCALANSTLKDSRRAFANRWWESSSEKRYLRAVSAIDKAGSNGTDQTQVDYAFHSLESVAQGNLTQWAIVYQPQQRRIEFKTQRASNRRWIDLDDLAFEPTEPTLILDIDTDLSGDLKSHLVPYSRKANERLVHAAFDRYMSPGFARIAVKQLVLNYPDTIKPAVLRKD</sequence>
<gene>
    <name evidence="4" type="ORF">CA13_53970</name>
</gene>
<dbReference type="PANTHER" id="PTHR35527">
    <property type="entry name" value="CHOLOYLGLYCINE HYDROLASE"/>
    <property type="match status" value="1"/>
</dbReference>
<dbReference type="OrthoDB" id="8617387at2"/>
<dbReference type="GO" id="GO:0016787">
    <property type="term" value="F:hydrolase activity"/>
    <property type="evidence" value="ECO:0007669"/>
    <property type="project" value="UniProtKB-KW"/>
</dbReference>
<organism evidence="4 5">
    <name type="scientific">Novipirellula herctigrandis</name>
    <dbReference type="NCBI Taxonomy" id="2527986"/>
    <lineage>
        <taxon>Bacteria</taxon>
        <taxon>Pseudomonadati</taxon>
        <taxon>Planctomycetota</taxon>
        <taxon>Planctomycetia</taxon>
        <taxon>Pirellulales</taxon>
        <taxon>Pirellulaceae</taxon>
        <taxon>Novipirellula</taxon>
    </lineage>
</organism>
<comment type="caution">
    <text evidence="4">The sequence shown here is derived from an EMBL/GenBank/DDBJ whole genome shotgun (WGS) entry which is preliminary data.</text>
</comment>
<dbReference type="EMBL" id="SJPJ01000001">
    <property type="protein sequence ID" value="TWT83923.1"/>
    <property type="molecule type" value="Genomic_DNA"/>
</dbReference>
<dbReference type="InterPro" id="IPR029055">
    <property type="entry name" value="Ntn_hydrolases_N"/>
</dbReference>
<dbReference type="InterPro" id="IPR052193">
    <property type="entry name" value="Peptidase_C59"/>
</dbReference>
<proteinExistence type="inferred from homology"/>
<dbReference type="AlphaFoldDB" id="A0A5C5ZBJ3"/>
<accession>A0A5C5ZBJ3</accession>
<name>A0A5C5ZBJ3_9BACT</name>
<feature type="domain" description="Choloylglycine hydrolase/NAAA C-terminal" evidence="3">
    <location>
        <begin position="32"/>
        <end position="179"/>
    </location>
</feature>
<keyword evidence="2" id="KW-0378">Hydrolase</keyword>